<dbReference type="InterPro" id="IPR008254">
    <property type="entry name" value="Flavodoxin/NO_synth"/>
</dbReference>
<dbReference type="EMBL" id="MAXA01000221">
    <property type="protein sequence ID" value="OHV27551.1"/>
    <property type="molecule type" value="Genomic_DNA"/>
</dbReference>
<comment type="cofactor">
    <cofactor evidence="1">
        <name>FMN</name>
        <dbReference type="ChEBI" id="CHEBI:58210"/>
    </cofactor>
</comment>
<dbReference type="PANTHER" id="PTHR43105">
    <property type="entry name" value="RESPIRATORY NITRATE REDUCTASE"/>
    <property type="match status" value="1"/>
</dbReference>
<dbReference type="SUPFAM" id="SSF52218">
    <property type="entry name" value="Flavoproteins"/>
    <property type="match status" value="1"/>
</dbReference>
<dbReference type="Pfam" id="PF00175">
    <property type="entry name" value="NAD_binding_1"/>
    <property type="match status" value="1"/>
</dbReference>
<evidence type="ECO:0000256" key="11">
    <source>
        <dbReference type="ARBA" id="ARBA00022723"/>
    </source>
</evidence>
<evidence type="ECO:0000256" key="1">
    <source>
        <dbReference type="ARBA" id="ARBA00001917"/>
    </source>
</evidence>
<evidence type="ECO:0000313" key="23">
    <source>
        <dbReference type="Proteomes" id="UP000179769"/>
    </source>
</evidence>
<dbReference type="CDD" id="cd02754">
    <property type="entry name" value="MopB_Nitrate-R-NapA-like"/>
    <property type="match status" value="1"/>
</dbReference>
<comment type="similarity">
    <text evidence="5">Belongs to the prokaryotic molybdopterin-containing oxidoreductase family. NasA/NapA/NarB subfamily.</text>
</comment>
<dbReference type="InterPro" id="IPR001094">
    <property type="entry name" value="Flavdoxin-like"/>
</dbReference>
<protein>
    <recommendedName>
        <fullName evidence="6">assimilatory sulfite reductase (NADPH)</fullName>
        <ecNumber evidence="6">1.8.1.2</ecNumber>
    </recommendedName>
</protein>
<reference evidence="23" key="1">
    <citation type="submission" date="2016-07" db="EMBL/GenBank/DDBJ databases">
        <title>Frankia sp. NRRL B-16219 Genome sequencing.</title>
        <authorList>
            <person name="Ghodhbane-Gtari F."/>
            <person name="Swanson E."/>
            <person name="Gueddou A."/>
            <person name="Louati M."/>
            <person name="Nouioui I."/>
            <person name="Hezbri K."/>
            <person name="Abebe-Akele F."/>
            <person name="Simpson S."/>
            <person name="Morris K."/>
            <person name="Thomas K."/>
            <person name="Gtari M."/>
            <person name="Tisa L.S."/>
        </authorList>
    </citation>
    <scope>NUCLEOTIDE SEQUENCE [LARGE SCALE GENOMIC DNA]</scope>
    <source>
        <strain evidence="23">NRRL B-16219</strain>
    </source>
</reference>
<dbReference type="InterPro" id="IPR006655">
    <property type="entry name" value="Mopterin_OxRdtase_prok_CS"/>
</dbReference>
<evidence type="ECO:0000256" key="2">
    <source>
        <dbReference type="ARBA" id="ARBA00001942"/>
    </source>
</evidence>
<dbReference type="Pfam" id="PF00258">
    <property type="entry name" value="Flavodoxin_1"/>
    <property type="match status" value="1"/>
</dbReference>
<dbReference type="InterPro" id="IPR009010">
    <property type="entry name" value="Asp_de-COase-like_dom_sf"/>
</dbReference>
<dbReference type="InterPro" id="IPR039261">
    <property type="entry name" value="FNR_nucleotide-bd"/>
</dbReference>
<dbReference type="RefSeq" id="WP_071064714.1">
    <property type="nucleotide sequence ID" value="NZ_MAXA01000221.1"/>
</dbReference>
<evidence type="ECO:0000256" key="15">
    <source>
        <dbReference type="ARBA" id="ARBA00023004"/>
    </source>
</evidence>
<dbReference type="InterPro" id="IPR017938">
    <property type="entry name" value="Riboflavin_synthase-like_b-brl"/>
</dbReference>
<evidence type="ECO:0000256" key="13">
    <source>
        <dbReference type="ARBA" id="ARBA00022857"/>
    </source>
</evidence>
<evidence type="ECO:0000259" key="19">
    <source>
        <dbReference type="PROSITE" id="PS50902"/>
    </source>
</evidence>
<sequence>MTTKVALDRVRTVCAYCGVGCGIVLEVDRGGDTPRVVRSTGDPDHPVNRGRLCTKGATTAEMLNAPGRLTTALARAGRDEEPAPVDVDTALDLAAARLAALRDEHGPDAIGIYTSGQLSIEAQYLITKLAKGFLRTQYQECNSRLCMASAASGYKLSLGADAPPGSYDDFDHADVFLVIGANMADCHPILFLRMMDRVRAGAKLIVVDPRRTATADKADLFLQLRPGTDIALLNGLLHLLHASGAVDESFVAAHTEGWAAMPDLLAGYDPATVADITGVPEDDLRTAAALIAAAGNWMSCWTMGLNQSTHGTWNTNALINLHLATGAICRTGSGPFSLTGQPNAMGGREMGYMGPGLPGQRSLLDPADRAHIEQLWGLPADTIRADHGNGTIGMFEQMSAGAIKAAWIICTNPVATVANRRTVIEGLETAEFVLVHEAFTETETTGYADVVLPAAVWAETAGVMVNSERNLTLTQPAADPPGQAHADWQLIAGIAARLGYADHFTYNSAQEVFDELRQAWNPVTGWDLRGITHDRLRDGPMQWPAPPGAGARNPIRYLTDDGPRFPTPSGRAKFWPRPHVDPQEMPDEQYPYLLNTGRLQHQWHTLTKTGRVGRLNKLNPAPFIEIHPDDAAALGISEGDQVEVASRRGRAVLPAAVTDRVQPGNCFAPFHWNDMFGEYLAVNATTSDAVDPVSLQPGFKASAVALMRVHTPTTAQPPPTVTNDVLPADNVASALQAGDVASAAPVARLLGLAGTAAPALNDDESTYLAGFVAGLGIDLARGPLTSVPTLPPSAPVTARTALWVNGVLAGLWSRLPAEGHEISSGTGERGVLLGWASQTGNAERIAEQAEARLTESGAVVTRLSLNEIDHIAPRTDLVVVTSTFGDGESPDNGSEFLARLRARSMPLDDVRFSVIALGDSSYSDFCGHGRRIDELLAELGGLRLADRVDCEPDFDEAAQAWLDRVLAARAEASTAGPEPALVPPTVSRPSGASRAPRVSETHRVILAGNRLLSGVGSAKEVREFLIDLEDSDLTYETGDALVLRPSNRAELVDEWLSTTGLRGDTIVELLQFGRTELAVALRDHLEIAKPSRAFLAFVAERSGSRHLQRLLRGDRADLDGWLWGRQTVDVIAETGTHASAQEWCELLRPLRERRYSISSSAEVSPRRIRTLVSVVRYDAPSGTARTGVASAFLADAPAGTPLKVAVARSSGFAPPSDPETPMIMIGPGTGLAPFLAFLDTRRARGHTGRNWLFFGEQRKATDFYYSDELAEFTRSGLLTRLDTAFSRDQRAKIYVQDRMRERGARLWRWLREGAVVYVCGDAARMAKDVDTALRDVVAKHGDLNAEQAGDYVRQLITDGRYLRDVY</sequence>
<dbReference type="CDD" id="cd02791">
    <property type="entry name" value="MopB_CT_Nitrate-R-NapA-like"/>
    <property type="match status" value="1"/>
</dbReference>
<dbReference type="InterPro" id="IPR023173">
    <property type="entry name" value="NADPH_Cyt_P450_Rdtase_alpha"/>
</dbReference>
<dbReference type="Gene3D" id="2.40.40.20">
    <property type="match status" value="1"/>
</dbReference>
<dbReference type="InterPro" id="IPR001709">
    <property type="entry name" value="Flavoprot_Pyr_Nucl_cyt_Rdtase"/>
</dbReference>
<comment type="cofactor">
    <cofactor evidence="2">
        <name>Mo-bis(molybdopterin guanine dinucleotide)</name>
        <dbReference type="ChEBI" id="CHEBI:60539"/>
    </cofactor>
</comment>
<dbReference type="PRINTS" id="PR00369">
    <property type="entry name" value="FLAVODOXIN"/>
</dbReference>
<keyword evidence="23" id="KW-1185">Reference proteome</keyword>
<keyword evidence="11" id="KW-0479">Metal-binding</keyword>
<dbReference type="Proteomes" id="UP000179769">
    <property type="component" value="Unassembled WGS sequence"/>
</dbReference>
<dbReference type="SUPFAM" id="SSF52343">
    <property type="entry name" value="Ferredoxin reductase-like, C-terminal NADP-linked domain"/>
    <property type="match status" value="1"/>
</dbReference>
<evidence type="ECO:0000256" key="6">
    <source>
        <dbReference type="ARBA" id="ARBA00012604"/>
    </source>
</evidence>
<comment type="cofactor">
    <cofactor evidence="3">
        <name>[4Fe-4S] cluster</name>
        <dbReference type="ChEBI" id="CHEBI:49883"/>
    </cofactor>
</comment>
<dbReference type="EC" id="1.8.1.2" evidence="6"/>
<feature type="domain" description="Flavodoxin-like" evidence="19">
    <location>
        <begin position="831"/>
        <end position="966"/>
    </location>
</feature>
<comment type="caution">
    <text evidence="22">The sequence shown here is derived from an EMBL/GenBank/DDBJ whole genome shotgun (WGS) entry which is preliminary data.</text>
</comment>
<keyword evidence="13" id="KW-0521">NADP</keyword>
<dbReference type="PROSITE" id="PS00932">
    <property type="entry name" value="MOLYBDOPTERIN_PROK_3"/>
    <property type="match status" value="1"/>
</dbReference>
<evidence type="ECO:0000259" key="21">
    <source>
        <dbReference type="PROSITE" id="PS51669"/>
    </source>
</evidence>
<keyword evidence="7" id="KW-0004">4Fe-4S</keyword>
<evidence type="ECO:0000256" key="3">
    <source>
        <dbReference type="ARBA" id="ARBA00001966"/>
    </source>
</evidence>
<dbReference type="Pfam" id="PF00384">
    <property type="entry name" value="Molybdopterin"/>
    <property type="match status" value="1"/>
</dbReference>
<dbReference type="GO" id="GO:0016020">
    <property type="term" value="C:membrane"/>
    <property type="evidence" value="ECO:0007669"/>
    <property type="project" value="TreeGrafter"/>
</dbReference>
<accession>A0A1S1Q217</accession>
<keyword evidence="14" id="KW-0560">Oxidoreductase</keyword>
<dbReference type="GO" id="GO:0046872">
    <property type="term" value="F:metal ion binding"/>
    <property type="evidence" value="ECO:0007669"/>
    <property type="project" value="UniProtKB-KW"/>
</dbReference>
<keyword evidence="12" id="KW-0274">FAD</keyword>
<evidence type="ECO:0000256" key="8">
    <source>
        <dbReference type="ARBA" id="ARBA00022505"/>
    </source>
</evidence>
<dbReference type="PROSITE" id="PS50902">
    <property type="entry name" value="FLAVODOXIN_LIKE"/>
    <property type="match status" value="1"/>
</dbReference>
<dbReference type="GO" id="GO:0042128">
    <property type="term" value="P:nitrate assimilation"/>
    <property type="evidence" value="ECO:0007669"/>
    <property type="project" value="UniProtKB-KW"/>
</dbReference>
<dbReference type="OrthoDB" id="7376058at2"/>
<dbReference type="GO" id="GO:0043546">
    <property type="term" value="F:molybdopterin cofactor binding"/>
    <property type="evidence" value="ECO:0007669"/>
    <property type="project" value="InterPro"/>
</dbReference>
<dbReference type="SUPFAM" id="SSF50692">
    <property type="entry name" value="ADC-like"/>
    <property type="match status" value="1"/>
</dbReference>
<keyword evidence="17" id="KW-0534">Nitrate assimilation</keyword>
<gene>
    <name evidence="22" type="ORF">BBK14_20345</name>
</gene>
<dbReference type="Pfam" id="PF01568">
    <property type="entry name" value="Molydop_binding"/>
    <property type="match status" value="1"/>
</dbReference>
<dbReference type="InterPro" id="IPR006963">
    <property type="entry name" value="Mopterin_OxRdtase_4Fe-4S_dom"/>
</dbReference>
<evidence type="ECO:0000256" key="16">
    <source>
        <dbReference type="ARBA" id="ARBA00023014"/>
    </source>
</evidence>
<keyword evidence="10" id="KW-0288">FMN</keyword>
<dbReference type="Gene3D" id="3.40.50.740">
    <property type="match status" value="1"/>
</dbReference>
<keyword evidence="16" id="KW-0411">Iron-sulfur</keyword>
<evidence type="ECO:0000313" key="22">
    <source>
        <dbReference type="EMBL" id="OHV27551.1"/>
    </source>
</evidence>
<evidence type="ECO:0000256" key="5">
    <source>
        <dbReference type="ARBA" id="ARBA00008747"/>
    </source>
</evidence>
<dbReference type="InterPro" id="IPR041957">
    <property type="entry name" value="CT_Nitrate-R-NapA-like"/>
</dbReference>
<organism evidence="22 23">
    <name type="scientific">Parafrankia soli</name>
    <dbReference type="NCBI Taxonomy" id="2599596"/>
    <lineage>
        <taxon>Bacteria</taxon>
        <taxon>Bacillati</taxon>
        <taxon>Actinomycetota</taxon>
        <taxon>Actinomycetes</taxon>
        <taxon>Frankiales</taxon>
        <taxon>Frankiaceae</taxon>
        <taxon>Parafrankia</taxon>
    </lineage>
</organism>
<dbReference type="InterPro" id="IPR029039">
    <property type="entry name" value="Flavoprotein-like_sf"/>
</dbReference>
<comment type="catalytic activity">
    <reaction evidence="18">
        <text>hydrogen sulfide + 3 NADP(+) + 3 H2O = sulfite + 3 NADPH + 4 H(+)</text>
        <dbReference type="Rhea" id="RHEA:13801"/>
        <dbReference type="ChEBI" id="CHEBI:15377"/>
        <dbReference type="ChEBI" id="CHEBI:15378"/>
        <dbReference type="ChEBI" id="CHEBI:17359"/>
        <dbReference type="ChEBI" id="CHEBI:29919"/>
        <dbReference type="ChEBI" id="CHEBI:57783"/>
        <dbReference type="ChEBI" id="CHEBI:58349"/>
        <dbReference type="EC" id="1.8.1.2"/>
    </reaction>
</comment>
<evidence type="ECO:0000256" key="7">
    <source>
        <dbReference type="ARBA" id="ARBA00022485"/>
    </source>
</evidence>
<dbReference type="Gene3D" id="1.20.990.10">
    <property type="entry name" value="NADPH-cytochrome p450 Reductase, Chain A, domain 3"/>
    <property type="match status" value="1"/>
</dbReference>
<dbReference type="Gene3D" id="2.20.25.90">
    <property type="entry name" value="ADC-like domains"/>
    <property type="match status" value="1"/>
</dbReference>
<keyword evidence="15" id="KW-0408">Iron</keyword>
<evidence type="ECO:0000256" key="18">
    <source>
        <dbReference type="ARBA" id="ARBA00052219"/>
    </source>
</evidence>
<dbReference type="InterPro" id="IPR003097">
    <property type="entry name" value="CysJ-like_FAD-binding"/>
</dbReference>
<dbReference type="Gene3D" id="2.40.30.10">
    <property type="entry name" value="Translation factors"/>
    <property type="match status" value="1"/>
</dbReference>
<dbReference type="InterPro" id="IPR001433">
    <property type="entry name" value="OxRdtase_FAD/NAD-bd"/>
</dbReference>
<dbReference type="Pfam" id="PF00667">
    <property type="entry name" value="FAD_binding_1"/>
    <property type="match status" value="1"/>
</dbReference>
<dbReference type="Pfam" id="PF04879">
    <property type="entry name" value="Molybdop_Fe4S4"/>
    <property type="match status" value="1"/>
</dbReference>
<dbReference type="GO" id="GO:0010181">
    <property type="term" value="F:FMN binding"/>
    <property type="evidence" value="ECO:0007669"/>
    <property type="project" value="InterPro"/>
</dbReference>
<dbReference type="PRINTS" id="PR00371">
    <property type="entry name" value="FPNCR"/>
</dbReference>
<comment type="cofactor">
    <cofactor evidence="4">
        <name>FAD</name>
        <dbReference type="ChEBI" id="CHEBI:57692"/>
    </cofactor>
</comment>
<proteinExistence type="inferred from homology"/>
<dbReference type="InterPro" id="IPR006657">
    <property type="entry name" value="MoPterin_dinucl-bd_dom"/>
</dbReference>
<dbReference type="GO" id="GO:0004783">
    <property type="term" value="F:sulfite reductase (NADPH) activity"/>
    <property type="evidence" value="ECO:0007669"/>
    <property type="project" value="UniProtKB-EC"/>
</dbReference>
<evidence type="ECO:0000256" key="12">
    <source>
        <dbReference type="ARBA" id="ARBA00022827"/>
    </source>
</evidence>
<name>A0A1S1Q217_9ACTN</name>
<evidence type="ECO:0000256" key="9">
    <source>
        <dbReference type="ARBA" id="ARBA00022630"/>
    </source>
</evidence>
<feature type="domain" description="FAD-binding FR-type" evidence="20">
    <location>
        <begin position="999"/>
        <end position="1215"/>
    </location>
</feature>
<dbReference type="SUPFAM" id="SSF63380">
    <property type="entry name" value="Riboflavin synthase domain-like"/>
    <property type="match status" value="1"/>
</dbReference>
<dbReference type="Gene3D" id="3.40.228.10">
    <property type="entry name" value="Dimethylsulfoxide Reductase, domain 2"/>
    <property type="match status" value="1"/>
</dbReference>
<evidence type="ECO:0000256" key="4">
    <source>
        <dbReference type="ARBA" id="ARBA00001974"/>
    </source>
</evidence>
<dbReference type="InterPro" id="IPR050123">
    <property type="entry name" value="Prok_molybdopt-oxidoreductase"/>
</dbReference>
<evidence type="ECO:0000259" key="20">
    <source>
        <dbReference type="PROSITE" id="PS51384"/>
    </source>
</evidence>
<dbReference type="PANTHER" id="PTHR43105:SF9">
    <property type="entry name" value="NADPH-FE(3+) OXIDOREDUCTASE SUBUNIT ALPHA"/>
    <property type="match status" value="1"/>
</dbReference>
<dbReference type="SUPFAM" id="SSF53706">
    <property type="entry name" value="Formate dehydrogenase/DMSO reductase, domains 1-3"/>
    <property type="match status" value="1"/>
</dbReference>
<dbReference type="PROSITE" id="PS51669">
    <property type="entry name" value="4FE4S_MOW_BIS_MGD"/>
    <property type="match status" value="1"/>
</dbReference>
<dbReference type="Gene3D" id="3.40.50.360">
    <property type="match status" value="1"/>
</dbReference>
<dbReference type="InterPro" id="IPR017927">
    <property type="entry name" value="FAD-bd_FR_type"/>
</dbReference>
<dbReference type="PROSITE" id="PS51384">
    <property type="entry name" value="FAD_FR"/>
    <property type="match status" value="1"/>
</dbReference>
<dbReference type="SMART" id="SM00926">
    <property type="entry name" value="Molybdop_Fe4S4"/>
    <property type="match status" value="1"/>
</dbReference>
<evidence type="ECO:0000256" key="10">
    <source>
        <dbReference type="ARBA" id="ARBA00022643"/>
    </source>
</evidence>
<keyword evidence="8" id="KW-0500">Molybdenum</keyword>
<evidence type="ECO:0000256" key="14">
    <source>
        <dbReference type="ARBA" id="ARBA00023002"/>
    </source>
</evidence>
<evidence type="ECO:0000256" key="17">
    <source>
        <dbReference type="ARBA" id="ARBA00023063"/>
    </source>
</evidence>
<dbReference type="GO" id="GO:0051539">
    <property type="term" value="F:4 iron, 4 sulfur cluster binding"/>
    <property type="evidence" value="ECO:0007669"/>
    <property type="project" value="UniProtKB-KW"/>
</dbReference>
<feature type="domain" description="4Fe-4S Mo/W bis-MGD-type" evidence="21">
    <location>
        <begin position="7"/>
        <end position="67"/>
    </location>
</feature>
<dbReference type="Gene3D" id="3.40.50.80">
    <property type="entry name" value="Nucleotide-binding domain of ferredoxin-NADP reductase (FNR) module"/>
    <property type="match status" value="1"/>
</dbReference>
<keyword evidence="9" id="KW-0285">Flavoprotein</keyword>
<dbReference type="FunFam" id="3.40.50.80:FF:000001">
    <property type="entry name" value="NADPH--cytochrome P450 reductase 1"/>
    <property type="match status" value="1"/>
</dbReference>
<dbReference type="InterPro" id="IPR006656">
    <property type="entry name" value="Mopterin_OxRdtase"/>
</dbReference>